<keyword evidence="3" id="KW-1185">Reference proteome</keyword>
<dbReference type="GO" id="GO:0016757">
    <property type="term" value="F:glycosyltransferase activity"/>
    <property type="evidence" value="ECO:0007669"/>
    <property type="project" value="InterPro"/>
</dbReference>
<dbReference type="CDD" id="cd03801">
    <property type="entry name" value="GT4_PimA-like"/>
    <property type="match status" value="1"/>
</dbReference>
<dbReference type="PANTHER" id="PTHR12526:SF630">
    <property type="entry name" value="GLYCOSYLTRANSFERASE"/>
    <property type="match status" value="1"/>
</dbReference>
<proteinExistence type="predicted"/>
<keyword evidence="2" id="KW-0808">Transferase</keyword>
<accession>A0A2K8YYF0</accession>
<evidence type="ECO:0000313" key="2">
    <source>
        <dbReference type="EMBL" id="AUD02604.1"/>
    </source>
</evidence>
<dbReference type="Pfam" id="PF00534">
    <property type="entry name" value="Glycos_transf_1"/>
    <property type="match status" value="1"/>
</dbReference>
<dbReference type="KEGG" id="spir:CWM47_12635"/>
<dbReference type="Proteomes" id="UP000232883">
    <property type="component" value="Chromosome"/>
</dbReference>
<reference evidence="2 3" key="1">
    <citation type="submission" date="2017-11" db="EMBL/GenBank/DDBJ databases">
        <title>Taxonomic description and genome sequences of Spirosoma HA7 sp. nov., isolated from pollen microhabitat of Corylus avellana.</title>
        <authorList>
            <person name="Ambika Manirajan B."/>
            <person name="Suarez C."/>
            <person name="Ratering S."/>
            <person name="Geissler-Plaum R."/>
            <person name="Cardinale M."/>
            <person name="Sylvia S."/>
        </authorList>
    </citation>
    <scope>NUCLEOTIDE SEQUENCE [LARGE SCALE GENOMIC DNA]</scope>
    <source>
        <strain evidence="2 3">HA7</strain>
    </source>
</reference>
<evidence type="ECO:0000259" key="1">
    <source>
        <dbReference type="Pfam" id="PF00534"/>
    </source>
</evidence>
<protein>
    <submittedName>
        <fullName evidence="2">Glycosyl transferase family 1</fullName>
    </submittedName>
</protein>
<evidence type="ECO:0000313" key="3">
    <source>
        <dbReference type="Proteomes" id="UP000232883"/>
    </source>
</evidence>
<dbReference type="EMBL" id="CP025096">
    <property type="protein sequence ID" value="AUD02604.1"/>
    <property type="molecule type" value="Genomic_DNA"/>
</dbReference>
<gene>
    <name evidence="2" type="ORF">CWM47_12635</name>
</gene>
<dbReference type="PANTHER" id="PTHR12526">
    <property type="entry name" value="GLYCOSYLTRANSFERASE"/>
    <property type="match status" value="1"/>
</dbReference>
<dbReference type="RefSeq" id="WP_100988321.1">
    <property type="nucleotide sequence ID" value="NZ_CP025096.1"/>
</dbReference>
<dbReference type="InterPro" id="IPR001296">
    <property type="entry name" value="Glyco_trans_1"/>
</dbReference>
<dbReference type="OrthoDB" id="596635at2"/>
<organism evidence="2 3">
    <name type="scientific">Spirosoma pollinicola</name>
    <dbReference type="NCBI Taxonomy" id="2057025"/>
    <lineage>
        <taxon>Bacteria</taxon>
        <taxon>Pseudomonadati</taxon>
        <taxon>Bacteroidota</taxon>
        <taxon>Cytophagia</taxon>
        <taxon>Cytophagales</taxon>
        <taxon>Cytophagaceae</taxon>
        <taxon>Spirosoma</taxon>
    </lineage>
</organism>
<dbReference type="AlphaFoldDB" id="A0A2K8YYF0"/>
<name>A0A2K8YYF0_9BACT</name>
<dbReference type="Gene3D" id="3.40.50.2000">
    <property type="entry name" value="Glycogen Phosphorylase B"/>
    <property type="match status" value="2"/>
</dbReference>
<dbReference type="SUPFAM" id="SSF53756">
    <property type="entry name" value="UDP-Glycosyltransferase/glycogen phosphorylase"/>
    <property type="match status" value="1"/>
</dbReference>
<sequence>MKKVLLSAYACLPNHGSEEGTGWTYATTLSLNELEVHCLTKKDGKATIDPMLANGLFPNLMVHYVLLPAWVDKFCNSNLIGMYFHYIYWQWSAMKLARKLDQQHGFDIVHHVTYGSIQLGSFMYKLRKPFIFGPVGGGQKAPKNMKRYFGAYWSREWMRDWVSTILQYTNPGFYKSVQTADRLVVTNEVTYKLAKKLRPKLPIDRIWDAGLNSTFLPEKAVEHYPDSTLKLLWTGRLLPRKALELTIQALGKVDANIPVMLTIVGGKGEMADQVPQYIERYGVRDRINWVGHVTFQEVKNYYEQSDVFFFTSLRDSCPHQILEAMAYSLPVVTLDLHGQAELVNEDTGIRVQVINEEQVVADLAKAIEWMYAHPTQRLEMGQAGYAFAQTQLWETKIRTFIDELYPAVLSKTTTYSASLKRG</sequence>
<feature type="domain" description="Glycosyl transferase family 1" evidence="1">
    <location>
        <begin position="226"/>
        <end position="385"/>
    </location>
</feature>